<dbReference type="Pfam" id="PF01609">
    <property type="entry name" value="DDE_Tnp_1"/>
    <property type="match status" value="1"/>
</dbReference>
<accession>A0A2K9E2K2</accession>
<evidence type="ECO:0000313" key="3">
    <source>
        <dbReference type="Proteomes" id="UP000233534"/>
    </source>
</evidence>
<dbReference type="InterPro" id="IPR012337">
    <property type="entry name" value="RNaseH-like_sf"/>
</dbReference>
<feature type="domain" description="Transposase IS4-like" evidence="1">
    <location>
        <begin position="5"/>
        <end position="267"/>
    </location>
</feature>
<name>A0A2K9E2K2_9FIRM</name>
<dbReference type="GO" id="GO:0004803">
    <property type="term" value="F:transposase activity"/>
    <property type="evidence" value="ECO:0007669"/>
    <property type="project" value="InterPro"/>
</dbReference>
<keyword evidence="3" id="KW-1185">Reference proteome</keyword>
<dbReference type="NCBIfam" id="NF033559">
    <property type="entry name" value="transpos_IS1634"/>
    <property type="match status" value="1"/>
</dbReference>
<proteinExistence type="predicted"/>
<dbReference type="AlphaFoldDB" id="A0A2K9E2K2"/>
<protein>
    <submittedName>
        <fullName evidence="2">Transposase DDE domain protein</fullName>
    </submittedName>
</protein>
<dbReference type="PANTHER" id="PTHR34614:SF2">
    <property type="entry name" value="TRANSPOSASE IS4-LIKE DOMAIN-CONTAINING PROTEIN"/>
    <property type="match status" value="1"/>
</dbReference>
<dbReference type="PANTHER" id="PTHR34614">
    <property type="match status" value="1"/>
</dbReference>
<organism evidence="2 3">
    <name type="scientific">Acetivibrio saccincola</name>
    <dbReference type="NCBI Taxonomy" id="1677857"/>
    <lineage>
        <taxon>Bacteria</taxon>
        <taxon>Bacillati</taxon>
        <taxon>Bacillota</taxon>
        <taxon>Clostridia</taxon>
        <taxon>Eubacteriales</taxon>
        <taxon>Oscillospiraceae</taxon>
        <taxon>Acetivibrio</taxon>
    </lineage>
</organism>
<dbReference type="GO" id="GO:0003677">
    <property type="term" value="F:DNA binding"/>
    <property type="evidence" value="ECO:0007669"/>
    <property type="project" value="InterPro"/>
</dbReference>
<dbReference type="InterPro" id="IPR047654">
    <property type="entry name" value="IS1634_transpos"/>
</dbReference>
<reference evidence="2 3" key="1">
    <citation type="submission" date="2017-12" db="EMBL/GenBank/DDBJ databases">
        <title>Complete genome sequence of Herbivorax saccincola GGR1, a novel Cellulosome-producing hydrolytic bacterium in a thermophilic biogas plant, established by Illumina and Nanopore MinION sequencing.</title>
        <authorList>
            <person name="Pechtl A."/>
            <person name="Ruckert C."/>
            <person name="Koeck D.E."/>
            <person name="Maus I."/>
            <person name="Winkler A."/>
            <person name="Kalinowski J."/>
            <person name="Puhler A."/>
            <person name="Schwarz W.W."/>
            <person name="Zverlov V.V."/>
            <person name="Schluter A."/>
            <person name="Liebl W."/>
        </authorList>
    </citation>
    <scope>NUCLEOTIDE SEQUENCE [LARGE SCALE GENOMIC DNA]</scope>
    <source>
        <strain evidence="3">SR1</strain>
    </source>
</reference>
<dbReference type="KEGG" id="hsc:HVS_03200"/>
<sequence length="341" mass="39434">MGLFTDRNAIPITYQLFPGNTNDCLTYRPNFSRIKKEYGLGRVVVVADKGMCTGDNIWYTLSAKDGYVFSLSVRGANKEMKDYVLKEEGYEWIGNEYKRKSRLYPRTIWVTSNSGKKMKKIVHEKQVIFYSEKYDKRAKAERAAVIAKAQDLISHPGKYSRSTSFGAAGYIKGIEFDKDTGEILTPSKSLSIDWDKIKEEEAFDGYYAIVTSEHKESDDRIIEMYRGLWKIEETFRVTKSDLEARPVYVSREDHIQAHFLTCFVALVIARILEMKMDHRYSIGKMLKSLDKSECTLIKANLYLFDYFDNVLEDIGNKFDIDFSIRSRTLGDIKKILAKTKK</sequence>
<evidence type="ECO:0000259" key="1">
    <source>
        <dbReference type="Pfam" id="PF01609"/>
    </source>
</evidence>
<dbReference type="EMBL" id="CP025197">
    <property type="protein sequence ID" value="AUG56588.1"/>
    <property type="molecule type" value="Genomic_DNA"/>
</dbReference>
<dbReference type="GO" id="GO:0006313">
    <property type="term" value="P:DNA transposition"/>
    <property type="evidence" value="ECO:0007669"/>
    <property type="project" value="InterPro"/>
</dbReference>
<evidence type="ECO:0000313" key="2">
    <source>
        <dbReference type="EMBL" id="AUG56588.1"/>
    </source>
</evidence>
<dbReference type="Proteomes" id="UP000233534">
    <property type="component" value="Chromosome"/>
</dbReference>
<dbReference type="SUPFAM" id="SSF53098">
    <property type="entry name" value="Ribonuclease H-like"/>
    <property type="match status" value="1"/>
</dbReference>
<dbReference type="InterPro" id="IPR002559">
    <property type="entry name" value="Transposase_11"/>
</dbReference>
<gene>
    <name evidence="2" type="ORF">HVS_03200</name>
</gene>